<dbReference type="InterPro" id="IPR032710">
    <property type="entry name" value="NTF2-like_dom_sf"/>
</dbReference>
<dbReference type="Proteomes" id="UP001596157">
    <property type="component" value="Unassembled WGS sequence"/>
</dbReference>
<accession>A0ABW0EHH7</accession>
<proteinExistence type="predicted"/>
<dbReference type="RefSeq" id="WP_378245199.1">
    <property type="nucleotide sequence ID" value="NZ_JBHSKF010000003.1"/>
</dbReference>
<sequence length="270" mass="28978">MTPAERYLAAWRDGDPDAVAAAVASFTDPDTDKPLAGHALAAHAREWLARFPGAFESDVDGPVASWTLTAAQRGSYLGMPGTGGELVVTGVDVLSEREDGLHVRRVFDRLAVADALGYAPKFVPREDGEREFGVSTRTPGRPGTPGAITLTWLDVRDGDEGADVDLLSVEVVKSLRASKGFLGASTFDIGNRKYTLTAFDKPESVRAVHARAHQRAMRRFFKGGLCTGAYTSVWTLARESHFARCGGCEAMVAAGKNCDCGWTPDPETLF</sequence>
<keyword evidence="2" id="KW-1185">Reference proteome</keyword>
<evidence type="ECO:0000313" key="1">
    <source>
        <dbReference type="EMBL" id="MFC5286838.1"/>
    </source>
</evidence>
<dbReference type="EMBL" id="JBHSKF010000003">
    <property type="protein sequence ID" value="MFC5286838.1"/>
    <property type="molecule type" value="Genomic_DNA"/>
</dbReference>
<name>A0ABW0EHH7_9PSEU</name>
<reference evidence="2" key="1">
    <citation type="journal article" date="2019" name="Int. J. Syst. Evol. Microbiol.">
        <title>The Global Catalogue of Microorganisms (GCM) 10K type strain sequencing project: providing services to taxonomists for standard genome sequencing and annotation.</title>
        <authorList>
            <consortium name="The Broad Institute Genomics Platform"/>
            <consortium name="The Broad Institute Genome Sequencing Center for Infectious Disease"/>
            <person name="Wu L."/>
            <person name="Ma J."/>
        </authorList>
    </citation>
    <scope>NUCLEOTIDE SEQUENCE [LARGE SCALE GENOMIC DNA]</scope>
    <source>
        <strain evidence="2">CCUG 59778</strain>
    </source>
</reference>
<evidence type="ECO:0000313" key="2">
    <source>
        <dbReference type="Proteomes" id="UP001596157"/>
    </source>
</evidence>
<dbReference type="Gene3D" id="3.10.450.50">
    <property type="match status" value="1"/>
</dbReference>
<protein>
    <submittedName>
        <fullName evidence="1">Nuclear transport factor 2 family protein</fullName>
    </submittedName>
</protein>
<dbReference type="SUPFAM" id="SSF54427">
    <property type="entry name" value="NTF2-like"/>
    <property type="match status" value="1"/>
</dbReference>
<organism evidence="1 2">
    <name type="scientific">Actinokineospora guangxiensis</name>
    <dbReference type="NCBI Taxonomy" id="1490288"/>
    <lineage>
        <taxon>Bacteria</taxon>
        <taxon>Bacillati</taxon>
        <taxon>Actinomycetota</taxon>
        <taxon>Actinomycetes</taxon>
        <taxon>Pseudonocardiales</taxon>
        <taxon>Pseudonocardiaceae</taxon>
        <taxon>Actinokineospora</taxon>
    </lineage>
</organism>
<comment type="caution">
    <text evidence="1">The sequence shown here is derived from an EMBL/GenBank/DDBJ whole genome shotgun (WGS) entry which is preliminary data.</text>
</comment>
<gene>
    <name evidence="1" type="ORF">ACFPM7_07225</name>
</gene>